<evidence type="ECO:0000256" key="2">
    <source>
        <dbReference type="SAM" id="MobiDB-lite"/>
    </source>
</evidence>
<dbReference type="SMART" id="SM00698">
    <property type="entry name" value="MORN"/>
    <property type="match status" value="4"/>
</dbReference>
<dbReference type="SUPFAM" id="SSF82185">
    <property type="entry name" value="Histone H3 K4-specific methyltransferase SET7/9 N-terminal domain"/>
    <property type="match status" value="2"/>
</dbReference>
<dbReference type="EMBL" id="JAFBIT010000001">
    <property type="protein sequence ID" value="MCF2651043.1"/>
    <property type="molecule type" value="Genomic_DNA"/>
</dbReference>
<feature type="compositionally biased region" description="Low complexity" evidence="2">
    <location>
        <begin position="316"/>
        <end position="333"/>
    </location>
</feature>
<feature type="region of interest" description="Disordered" evidence="2">
    <location>
        <begin position="231"/>
        <end position="252"/>
    </location>
</feature>
<reference evidence="3 4" key="1">
    <citation type="submission" date="2020-12" db="EMBL/GenBank/DDBJ databases">
        <title>Whole genome sequences of gut porcine anaerobes.</title>
        <authorList>
            <person name="Kubasova T."/>
            <person name="Jahodarova E."/>
            <person name="Rychlik I."/>
        </authorList>
    </citation>
    <scope>NUCLEOTIDE SEQUENCE [LARGE SCALE GENOMIC DNA]</scope>
    <source>
        <strain evidence="3 4">An867</strain>
    </source>
</reference>
<name>A0ABS9CIS1_9FIRM</name>
<proteinExistence type="predicted"/>
<feature type="region of interest" description="Disordered" evidence="2">
    <location>
        <begin position="283"/>
        <end position="302"/>
    </location>
</feature>
<protein>
    <recommendedName>
        <fullName evidence="5">MORN repeat protein</fullName>
    </recommendedName>
</protein>
<feature type="region of interest" description="Disordered" evidence="2">
    <location>
        <begin position="307"/>
        <end position="333"/>
    </location>
</feature>
<evidence type="ECO:0000313" key="4">
    <source>
        <dbReference type="Proteomes" id="UP001299220"/>
    </source>
</evidence>
<evidence type="ECO:0008006" key="5">
    <source>
        <dbReference type="Google" id="ProtNLM"/>
    </source>
</evidence>
<dbReference type="Proteomes" id="UP001299220">
    <property type="component" value="Unassembled WGS sequence"/>
</dbReference>
<dbReference type="PANTHER" id="PTHR23084">
    <property type="entry name" value="PHOSPHATIDYLINOSITOL-4-PHOSPHATE 5-KINASE RELATED"/>
    <property type="match status" value="1"/>
</dbReference>
<comment type="caution">
    <text evidence="3">The sequence shown here is derived from an EMBL/GenBank/DDBJ whole genome shotgun (WGS) entry which is preliminary data.</text>
</comment>
<dbReference type="InterPro" id="IPR003409">
    <property type="entry name" value="MORN"/>
</dbReference>
<accession>A0ABS9CIS1</accession>
<gene>
    <name evidence="3" type="ORF">JQM67_00265</name>
</gene>
<sequence>MSENTANAISVSLLNRKIYAVCFTGFDTIAAFHDALYHARRRFFESGKTVHVREAGLYSGLYGELRGKLSRRTFKWEKTAGGRTLEIAFTRGGQRGIEFFAPNGALRARIYFDREQHWLRSEYFAPDDASRAKVCFKPDDARDAILRFDYNYSTGKTKETTLFPVPYAFQSAGQSFQNAQYGDNLLLIADERGEYAYCPREEQQRRIRFLKDNKDASVMLSMGWEIRDGDIAAPPVPEAEEPAAQEFPGLEETVRTESLNPMESILTELFEAARQEARAAIENAAAQAKEPSPEPEAPVQALPDEAPLPEETETSAGEPEAVPAAEPKTAAPEAPVSGALDALGITAEDAAHAREVLDRILEKPAPGTEPSADGLTIIRSGKAVHYTGGLENGLRSGFGCTETEDGIPVYEGEYKNDLRDGFGTHHYASGAVSYIGDFKADKRDGFGVSFRENDHALHVSRWTDGKPEGYAALFDPNGTMRFAGKIIGGQKQGAGVSIDPERDTVFVARYENNEMTGEGALFDGDGTLLYVGGWENGKRQGRGTEFDRSGDIVYAGEWKDDRYHNGILYKKVQQEN</sequence>
<dbReference type="Pfam" id="PF02493">
    <property type="entry name" value="MORN"/>
    <property type="match status" value="6"/>
</dbReference>
<keyword evidence="4" id="KW-1185">Reference proteome</keyword>
<dbReference type="PANTHER" id="PTHR23084:SF263">
    <property type="entry name" value="MORN REPEAT-CONTAINING PROTEIN 1"/>
    <property type="match status" value="1"/>
</dbReference>
<keyword evidence="1" id="KW-0677">Repeat</keyword>
<evidence type="ECO:0000256" key="1">
    <source>
        <dbReference type="ARBA" id="ARBA00022737"/>
    </source>
</evidence>
<dbReference type="RefSeq" id="WP_235321990.1">
    <property type="nucleotide sequence ID" value="NZ_JAFBIT010000001.1"/>
</dbReference>
<evidence type="ECO:0000313" key="3">
    <source>
        <dbReference type="EMBL" id="MCF2651043.1"/>
    </source>
</evidence>
<organism evidence="3 4">
    <name type="scientific">Anaeromassilibacillus senegalensis</name>
    <dbReference type="NCBI Taxonomy" id="1673717"/>
    <lineage>
        <taxon>Bacteria</taxon>
        <taxon>Bacillati</taxon>
        <taxon>Bacillota</taxon>
        <taxon>Clostridia</taxon>
        <taxon>Eubacteriales</taxon>
        <taxon>Acutalibacteraceae</taxon>
        <taxon>Anaeromassilibacillus</taxon>
    </lineage>
</organism>
<dbReference type="Gene3D" id="2.20.110.10">
    <property type="entry name" value="Histone H3 K4-specific methyltransferase SET7/9 N-terminal domain"/>
    <property type="match status" value="2"/>
</dbReference>